<comment type="caution">
    <text evidence="2">The sequence shown here is derived from an EMBL/GenBank/DDBJ whole genome shotgun (WGS) entry which is preliminary data.</text>
</comment>
<proteinExistence type="predicted"/>
<dbReference type="AlphaFoldDB" id="A0A939JP77"/>
<protein>
    <submittedName>
        <fullName evidence="2">Uncharacterized protein</fullName>
    </submittedName>
</protein>
<dbReference type="RefSeq" id="WP_207247533.1">
    <property type="nucleotide sequence ID" value="NZ_JAFMOF010000002.1"/>
</dbReference>
<dbReference type="EMBL" id="JAFMOF010000002">
    <property type="protein sequence ID" value="MBO0654223.1"/>
    <property type="molecule type" value="Genomic_DNA"/>
</dbReference>
<evidence type="ECO:0000313" key="2">
    <source>
        <dbReference type="EMBL" id="MBO0654223.1"/>
    </source>
</evidence>
<dbReference type="Proteomes" id="UP000664781">
    <property type="component" value="Unassembled WGS sequence"/>
</dbReference>
<reference evidence="2" key="1">
    <citation type="submission" date="2021-03" db="EMBL/GenBank/DDBJ databases">
        <title>Streptomyces strains.</title>
        <authorList>
            <person name="Lund M.B."/>
            <person name="Toerring T."/>
        </authorList>
    </citation>
    <scope>NUCLEOTIDE SEQUENCE</scope>
    <source>
        <strain evidence="2">JCM 4242</strain>
    </source>
</reference>
<evidence type="ECO:0000313" key="3">
    <source>
        <dbReference type="Proteomes" id="UP000664781"/>
    </source>
</evidence>
<organism evidence="2 3">
    <name type="scientific">Streptomyces triculaminicus</name>
    <dbReference type="NCBI Taxonomy" id="2816232"/>
    <lineage>
        <taxon>Bacteria</taxon>
        <taxon>Bacillati</taxon>
        <taxon>Actinomycetota</taxon>
        <taxon>Actinomycetes</taxon>
        <taxon>Kitasatosporales</taxon>
        <taxon>Streptomycetaceae</taxon>
        <taxon>Streptomyces</taxon>
    </lineage>
</organism>
<sequence>MLIFKREPALWLALIAITVKVVSAFAIEVTDEQQTWINAAAAALVGLILAVVAHDGIGAAVLGAVQAVLALAVGFGLHWSAEQQAVVLAFATAIVGMFDRTQVTAPVPAAASRPSRPVSSL</sequence>
<name>A0A939JP77_9ACTN</name>
<gene>
    <name evidence="2" type="ORF">J1792_16020</name>
</gene>
<keyword evidence="1" id="KW-0472">Membrane</keyword>
<feature type="transmembrane region" description="Helical" evidence="1">
    <location>
        <begin position="36"/>
        <end position="53"/>
    </location>
</feature>
<evidence type="ECO:0000256" key="1">
    <source>
        <dbReference type="SAM" id="Phobius"/>
    </source>
</evidence>
<keyword evidence="3" id="KW-1185">Reference proteome</keyword>
<accession>A0A939JP77</accession>
<feature type="transmembrane region" description="Helical" evidence="1">
    <location>
        <begin position="60"/>
        <end position="79"/>
    </location>
</feature>
<keyword evidence="1" id="KW-0812">Transmembrane</keyword>
<keyword evidence="1" id="KW-1133">Transmembrane helix</keyword>